<reference evidence="1" key="1">
    <citation type="submission" date="2014-09" db="EMBL/GenBank/DDBJ databases">
        <authorList>
            <person name="Magalhaes I.L.F."/>
            <person name="Oliveira U."/>
            <person name="Santos F.R."/>
            <person name="Vidigal T.H.D.A."/>
            <person name="Brescovit A.D."/>
            <person name="Santos A.J."/>
        </authorList>
    </citation>
    <scope>NUCLEOTIDE SEQUENCE</scope>
    <source>
        <tissue evidence="1">Shoot tissue taken approximately 20 cm above the soil surface</tissue>
    </source>
</reference>
<organism evidence="1">
    <name type="scientific">Arundo donax</name>
    <name type="common">Giant reed</name>
    <name type="synonym">Donax arundinaceus</name>
    <dbReference type="NCBI Taxonomy" id="35708"/>
    <lineage>
        <taxon>Eukaryota</taxon>
        <taxon>Viridiplantae</taxon>
        <taxon>Streptophyta</taxon>
        <taxon>Embryophyta</taxon>
        <taxon>Tracheophyta</taxon>
        <taxon>Spermatophyta</taxon>
        <taxon>Magnoliopsida</taxon>
        <taxon>Liliopsida</taxon>
        <taxon>Poales</taxon>
        <taxon>Poaceae</taxon>
        <taxon>PACMAD clade</taxon>
        <taxon>Arundinoideae</taxon>
        <taxon>Arundineae</taxon>
        <taxon>Arundo</taxon>
    </lineage>
</organism>
<evidence type="ECO:0008006" key="2">
    <source>
        <dbReference type="Google" id="ProtNLM"/>
    </source>
</evidence>
<reference evidence="1" key="2">
    <citation type="journal article" date="2015" name="Data Brief">
        <title>Shoot transcriptome of the giant reed, Arundo donax.</title>
        <authorList>
            <person name="Barrero R.A."/>
            <person name="Guerrero F.D."/>
            <person name="Moolhuijzen P."/>
            <person name="Goolsby J.A."/>
            <person name="Tidwell J."/>
            <person name="Bellgard S.E."/>
            <person name="Bellgard M.I."/>
        </authorList>
    </citation>
    <scope>NUCLEOTIDE SEQUENCE</scope>
    <source>
        <tissue evidence="1">Shoot tissue taken approximately 20 cm above the soil surface</tissue>
    </source>
</reference>
<dbReference type="InterPro" id="IPR012871">
    <property type="entry name" value="DUF1668_ORYSA"/>
</dbReference>
<dbReference type="Pfam" id="PF07893">
    <property type="entry name" value="DUF1668"/>
    <property type="match status" value="1"/>
</dbReference>
<dbReference type="PROSITE" id="PS51257">
    <property type="entry name" value="PROKAR_LIPOPROTEIN"/>
    <property type="match status" value="1"/>
</dbReference>
<name>A0A0A8Y6V6_ARUDO</name>
<sequence length="335" mass="37216">MERIRLPSPSFSFEASRAQGAGYQWSIGCFPLADRKVLCMDQCGLAFLFDGETRHVVTVPPLHKPKLMPVSLFVPSAHGDGGGSLFLMESCPRPEARCSGQPSDEFEVLVYRKASMTSPSKSWQSQLLPPPPYVHDPSYRNRRSEISSYAVVHGVAGRALICISVNGIGTYCLDTAAYTWSEVGKWTLPFIGKVEYVPELRLWFGLSADAQHLAAADLSTMDSQPQLVGSWKELNPLDEWEERQMAQVVNLGSGRFCISRFFRSSTMDEESYESLEQKFVVFTGVEVVQRVHDGNGKASSGDNGTGDDAKVELEMILHKSRCHTPVNRTRIKAIF</sequence>
<proteinExistence type="predicted"/>
<dbReference type="PANTHER" id="PTHR33085">
    <property type="entry name" value="OS12G0113100 PROTEIN-RELATED"/>
    <property type="match status" value="1"/>
</dbReference>
<accession>A0A0A8Y6V6</accession>
<dbReference type="PANTHER" id="PTHR33085:SF145">
    <property type="entry name" value="OS05G0302200 PROTEIN"/>
    <property type="match status" value="1"/>
</dbReference>
<evidence type="ECO:0000313" key="1">
    <source>
        <dbReference type="EMBL" id="JAD20820.1"/>
    </source>
</evidence>
<dbReference type="EMBL" id="GBRH01277075">
    <property type="protein sequence ID" value="JAD20820.1"/>
    <property type="molecule type" value="Transcribed_RNA"/>
</dbReference>
<protein>
    <recommendedName>
        <fullName evidence="2">F-box associated domain-containing protein</fullName>
    </recommendedName>
</protein>
<dbReference type="AlphaFoldDB" id="A0A0A8Y6V6"/>